<dbReference type="AlphaFoldDB" id="A0A6A5BC03"/>
<comment type="caution">
    <text evidence="4">The sequence shown here is derived from an EMBL/GenBank/DDBJ whole genome shotgun (WGS) entry which is preliminary data.</text>
</comment>
<dbReference type="Pfam" id="PF08239">
    <property type="entry name" value="SH3_3"/>
    <property type="match status" value="1"/>
</dbReference>
<dbReference type="EMBL" id="VFQX01000077">
    <property type="protein sequence ID" value="KAF0971528.1"/>
    <property type="molecule type" value="Genomic_DNA"/>
</dbReference>
<dbReference type="InterPro" id="IPR023346">
    <property type="entry name" value="Lysozyme-like_dom_sf"/>
</dbReference>
<dbReference type="VEuPathDB" id="AmoebaDB:NF0121580"/>
<evidence type="ECO:0000256" key="1">
    <source>
        <dbReference type="SAM" id="MobiDB-lite"/>
    </source>
</evidence>
<evidence type="ECO:0000313" key="5">
    <source>
        <dbReference type="Proteomes" id="UP000444721"/>
    </source>
</evidence>
<dbReference type="GO" id="GO:0016998">
    <property type="term" value="P:cell wall macromolecule catabolic process"/>
    <property type="evidence" value="ECO:0007669"/>
    <property type="project" value="InterPro"/>
</dbReference>
<dbReference type="Gene3D" id="1.10.530.10">
    <property type="match status" value="2"/>
</dbReference>
<feature type="domain" description="SH3b" evidence="3">
    <location>
        <begin position="31"/>
        <end position="98"/>
    </location>
</feature>
<dbReference type="SMART" id="SM00287">
    <property type="entry name" value="SH3b"/>
    <property type="match status" value="2"/>
</dbReference>
<dbReference type="PROSITE" id="PS51257">
    <property type="entry name" value="PROKAR_LIPOPROTEIN"/>
    <property type="match status" value="1"/>
</dbReference>
<keyword evidence="5" id="KW-1185">Reference proteome</keyword>
<dbReference type="OrthoDB" id="5985073at2759"/>
<reference evidence="4 5" key="1">
    <citation type="journal article" date="2019" name="Sci. Rep.">
        <title>Nanopore sequencing improves the draft genome of the human pathogenic amoeba Naegleria fowleri.</title>
        <authorList>
            <person name="Liechti N."/>
            <person name="Schurch N."/>
            <person name="Bruggmann R."/>
            <person name="Wittwer M."/>
        </authorList>
    </citation>
    <scope>NUCLEOTIDE SEQUENCE [LARGE SCALE GENOMIC DNA]</scope>
    <source>
        <strain evidence="4 5">ATCC 30894</strain>
    </source>
</reference>
<feature type="chain" id="PRO_5025419134" description="SH3b domain-containing protein" evidence="2">
    <location>
        <begin position="22"/>
        <end position="445"/>
    </location>
</feature>
<dbReference type="GO" id="GO:0006032">
    <property type="term" value="P:chitin catabolic process"/>
    <property type="evidence" value="ECO:0007669"/>
    <property type="project" value="InterPro"/>
</dbReference>
<dbReference type="InterPro" id="IPR000726">
    <property type="entry name" value="Glyco_hydro_19_cat"/>
</dbReference>
<evidence type="ECO:0000313" key="4">
    <source>
        <dbReference type="EMBL" id="KAF0971528.1"/>
    </source>
</evidence>
<dbReference type="PANTHER" id="PTHR34408:SF1">
    <property type="entry name" value="GLYCOSYL HYDROLASE FAMILY 19 DOMAIN-CONTAINING PROTEIN HI_1415"/>
    <property type="match status" value="1"/>
</dbReference>
<dbReference type="GeneID" id="68117419"/>
<protein>
    <recommendedName>
        <fullName evidence="3">SH3b domain-containing protein</fullName>
    </recommendedName>
</protein>
<feature type="region of interest" description="Disordered" evidence="1">
    <location>
        <begin position="329"/>
        <end position="349"/>
    </location>
</feature>
<dbReference type="InterPro" id="IPR052354">
    <property type="entry name" value="Cell_Wall_Dynamics_Protein"/>
</dbReference>
<dbReference type="InterPro" id="IPR003646">
    <property type="entry name" value="SH3-like_bac-type"/>
</dbReference>
<dbReference type="PROSITE" id="PS51781">
    <property type="entry name" value="SH3B"/>
    <property type="match status" value="1"/>
</dbReference>
<dbReference type="CDD" id="cd00325">
    <property type="entry name" value="chitinase_GH19"/>
    <property type="match status" value="1"/>
</dbReference>
<evidence type="ECO:0000256" key="2">
    <source>
        <dbReference type="SAM" id="SignalP"/>
    </source>
</evidence>
<dbReference type="VEuPathDB" id="AmoebaDB:NfTy_062970"/>
<dbReference type="VEuPathDB" id="AmoebaDB:NfTy_035040"/>
<dbReference type="GO" id="GO:0004568">
    <property type="term" value="F:chitinase activity"/>
    <property type="evidence" value="ECO:0007669"/>
    <property type="project" value="InterPro"/>
</dbReference>
<feature type="compositionally biased region" description="Low complexity" evidence="1">
    <location>
        <begin position="333"/>
        <end position="347"/>
    </location>
</feature>
<proteinExistence type="predicted"/>
<dbReference type="VEuPathDB" id="AmoebaDB:FDP41_010204"/>
<dbReference type="Pfam" id="PF00182">
    <property type="entry name" value="Glyco_hydro_19"/>
    <property type="match status" value="1"/>
</dbReference>
<dbReference type="RefSeq" id="XP_044556244.1">
    <property type="nucleotide sequence ID" value="XM_044700477.1"/>
</dbReference>
<accession>A0A6A5BC03</accession>
<dbReference type="Proteomes" id="UP000444721">
    <property type="component" value="Unassembled WGS sequence"/>
</dbReference>
<gene>
    <name evidence="4" type="ORF">FDP41_010204</name>
</gene>
<name>A0A6A5BC03_NAEFO</name>
<dbReference type="PANTHER" id="PTHR34408">
    <property type="entry name" value="FAMILY PROTEIN, PUTATIVE-RELATED"/>
    <property type="match status" value="1"/>
</dbReference>
<keyword evidence="2" id="KW-0732">Signal</keyword>
<dbReference type="VEuPathDB" id="AmoebaDB:NfTy_050830"/>
<evidence type="ECO:0000259" key="3">
    <source>
        <dbReference type="PROSITE" id="PS51781"/>
    </source>
</evidence>
<organism evidence="4 5">
    <name type="scientific">Naegleria fowleri</name>
    <name type="common">Brain eating amoeba</name>
    <dbReference type="NCBI Taxonomy" id="5763"/>
    <lineage>
        <taxon>Eukaryota</taxon>
        <taxon>Discoba</taxon>
        <taxon>Heterolobosea</taxon>
        <taxon>Tetramitia</taxon>
        <taxon>Eutetramitia</taxon>
        <taxon>Vahlkampfiidae</taxon>
        <taxon>Naegleria</taxon>
    </lineage>
</organism>
<dbReference type="Gene3D" id="2.30.30.40">
    <property type="entry name" value="SH3 Domains"/>
    <property type="match status" value="2"/>
</dbReference>
<dbReference type="VEuPathDB" id="AmoebaDB:NF0110580"/>
<feature type="signal peptide" evidence="2">
    <location>
        <begin position="1"/>
        <end position="21"/>
    </location>
</feature>
<dbReference type="SUPFAM" id="SSF53955">
    <property type="entry name" value="Lysozyme-like"/>
    <property type="match status" value="2"/>
</dbReference>
<dbReference type="VEuPathDB" id="AmoebaDB:NF0046780"/>
<sequence length="445" mass="47769">MSKLFLCSVLLVFFAACCVLAADSESLLSNGATLVVNTDSLNVRSGPCTNQGVITSLSLGTSVTYIGETASGCGYSWHKIRGSFGVGYAASQYLNEQSNNGGSSGASITVDQLKACMPGLSASKANIYINYLNDALRTGNINTCCRKSAFLAQLAHESGDLNWWVEFASGAAYEGRKDLGNIYPGDGVRYKGRGPIQITGRANYRAAGQAIGVDLENNPTRAADTDVGFRTAVWFWNSRSLNQYADHCDQANFDIITRRINGGYNVALLAQSLNIRSGPCTNKRVLASLTQGKQVTYTGKTVRGCGYLWHSVRGAFGLGYAATQFLSEKRSSKQSPSKPSGPSSPKPTAGGLTAAQLMRCMPNLRTSKAVTYIPYLNAAMKSGNINTCCRRSAFLAQLAHESGDLNWWVEFASGREYEGRRDLGNIYPGDGVRYKGRGPIQITGS</sequence>